<organism evidence="15 16">
    <name type="scientific">Somion occarium</name>
    <dbReference type="NCBI Taxonomy" id="3059160"/>
    <lineage>
        <taxon>Eukaryota</taxon>
        <taxon>Fungi</taxon>
        <taxon>Dikarya</taxon>
        <taxon>Basidiomycota</taxon>
        <taxon>Agaricomycotina</taxon>
        <taxon>Agaricomycetes</taxon>
        <taxon>Polyporales</taxon>
        <taxon>Cerrenaceae</taxon>
        <taxon>Somion</taxon>
    </lineage>
</organism>
<evidence type="ECO:0000256" key="10">
    <source>
        <dbReference type="ARBA" id="ARBA00023004"/>
    </source>
</evidence>
<dbReference type="Pfam" id="PF00067">
    <property type="entry name" value="p450"/>
    <property type="match status" value="1"/>
</dbReference>
<evidence type="ECO:0000256" key="2">
    <source>
        <dbReference type="ARBA" id="ARBA00004167"/>
    </source>
</evidence>
<dbReference type="SUPFAM" id="SSF48264">
    <property type="entry name" value="Cytochrome P450"/>
    <property type="match status" value="1"/>
</dbReference>
<dbReference type="Gene3D" id="1.10.630.10">
    <property type="entry name" value="Cytochrome P450"/>
    <property type="match status" value="1"/>
</dbReference>
<dbReference type="InterPro" id="IPR017972">
    <property type="entry name" value="Cyt_P450_CS"/>
</dbReference>
<dbReference type="PANTHER" id="PTHR46300:SF7">
    <property type="entry name" value="P450, PUTATIVE (EUROFUNG)-RELATED"/>
    <property type="match status" value="1"/>
</dbReference>
<keyword evidence="10 13" id="KW-0408">Iron</keyword>
<keyword evidence="11 13" id="KW-0503">Monooxygenase</keyword>
<dbReference type="PANTHER" id="PTHR46300">
    <property type="entry name" value="P450, PUTATIVE (EUROFUNG)-RELATED-RELATED"/>
    <property type="match status" value="1"/>
</dbReference>
<comment type="cofactor">
    <cofactor evidence="1">
        <name>heme</name>
        <dbReference type="ChEBI" id="CHEBI:30413"/>
    </cofactor>
</comment>
<comment type="similarity">
    <text evidence="4 13">Belongs to the cytochrome P450 family.</text>
</comment>
<feature type="transmembrane region" description="Helical" evidence="14">
    <location>
        <begin position="6"/>
        <end position="22"/>
    </location>
</feature>
<keyword evidence="7 13" id="KW-0479">Metal-binding</keyword>
<comment type="pathway">
    <text evidence="3">Secondary metabolite biosynthesis.</text>
</comment>
<dbReference type="CDD" id="cd11065">
    <property type="entry name" value="CYP64-like"/>
    <property type="match status" value="1"/>
</dbReference>
<evidence type="ECO:0000256" key="11">
    <source>
        <dbReference type="ARBA" id="ARBA00023033"/>
    </source>
</evidence>
<evidence type="ECO:0000256" key="12">
    <source>
        <dbReference type="ARBA" id="ARBA00023136"/>
    </source>
</evidence>
<dbReference type="Proteomes" id="UP001497453">
    <property type="component" value="Chromosome 5"/>
</dbReference>
<dbReference type="InterPro" id="IPR050364">
    <property type="entry name" value="Cytochrome_P450_fung"/>
</dbReference>
<dbReference type="PRINTS" id="PR00463">
    <property type="entry name" value="EP450I"/>
</dbReference>
<protein>
    <recommendedName>
        <fullName evidence="17">Cytochrome P450</fullName>
    </recommendedName>
</protein>
<dbReference type="InterPro" id="IPR001128">
    <property type="entry name" value="Cyt_P450"/>
</dbReference>
<keyword evidence="6 14" id="KW-0812">Transmembrane</keyword>
<evidence type="ECO:0000256" key="1">
    <source>
        <dbReference type="ARBA" id="ARBA00001971"/>
    </source>
</evidence>
<evidence type="ECO:0000256" key="6">
    <source>
        <dbReference type="ARBA" id="ARBA00022692"/>
    </source>
</evidence>
<sequence>MDSYPYYTAYVATVIIAVLLVCRRIRPQVYLSLPPGPRPWPIIGNLLDFPSAAPWTTFDRLGKTYGDVIHMRVMGHSVVVLMSVQAISDLLDKRSSIYSDRIRSIFLCDLVEAGWAMVLQGYTDSWRRSRRVFRQYFNRDVAPKFQEIQREETQAFLLRLHRSPDEVQGLVRHLFSSMIMRIMYGIKISEQNDPYVAIAEEVMKGFSEAGQPGRFYVDFIPFLRYIPTWFPGALFHKRAASLKPVFNAMVNKPFNVVKDSIVSGSTIPSVVLSMLEGIHDGTRREEDEMAVKSSAASAYAGGADTTRSAIQLFLLAMVLYPDVQRRAQAELQSIVGSNRMPAFADRPSLPYVQALILEILRWQPVAPLSMPHSTSSSDTYRGYYIPKGAIVIGNAWSILHDPQHYPNPFSFNPERFLKNGRLDSDVLSPTVVCFGFGRRICPGQFFALDSLYIIVSSILQLFDISHKIDECGQQIAVDVRLTSGLISSTEPFACSFKLRSAAAEALFSSLPD</sequence>
<accession>A0ABP1DRW7</accession>
<evidence type="ECO:0000256" key="14">
    <source>
        <dbReference type="SAM" id="Phobius"/>
    </source>
</evidence>
<evidence type="ECO:0000256" key="4">
    <source>
        <dbReference type="ARBA" id="ARBA00010617"/>
    </source>
</evidence>
<dbReference type="InterPro" id="IPR002401">
    <property type="entry name" value="Cyt_P450_E_grp-I"/>
</dbReference>
<dbReference type="InterPro" id="IPR036396">
    <property type="entry name" value="Cyt_P450_sf"/>
</dbReference>
<keyword evidence="16" id="KW-1185">Reference proteome</keyword>
<evidence type="ECO:0000256" key="13">
    <source>
        <dbReference type="RuleBase" id="RU000461"/>
    </source>
</evidence>
<keyword evidence="12 14" id="KW-0472">Membrane</keyword>
<reference evidence="16" key="1">
    <citation type="submission" date="2024-04" db="EMBL/GenBank/DDBJ databases">
        <authorList>
            <person name="Shaw F."/>
            <person name="Minotto A."/>
        </authorList>
    </citation>
    <scope>NUCLEOTIDE SEQUENCE [LARGE SCALE GENOMIC DNA]</scope>
</reference>
<evidence type="ECO:0000313" key="15">
    <source>
        <dbReference type="EMBL" id="CAL1709838.1"/>
    </source>
</evidence>
<evidence type="ECO:0000256" key="9">
    <source>
        <dbReference type="ARBA" id="ARBA00023002"/>
    </source>
</evidence>
<dbReference type="PRINTS" id="PR00385">
    <property type="entry name" value="P450"/>
</dbReference>
<keyword evidence="5 13" id="KW-0349">Heme</keyword>
<keyword evidence="9 13" id="KW-0560">Oxidoreductase</keyword>
<dbReference type="PROSITE" id="PS00086">
    <property type="entry name" value="CYTOCHROME_P450"/>
    <property type="match status" value="1"/>
</dbReference>
<gene>
    <name evidence="15" type="ORF">GFSPODELE1_LOCUS7522</name>
</gene>
<evidence type="ECO:0000313" key="16">
    <source>
        <dbReference type="Proteomes" id="UP001497453"/>
    </source>
</evidence>
<comment type="subcellular location">
    <subcellularLocation>
        <location evidence="2">Membrane</location>
        <topology evidence="2">Single-pass membrane protein</topology>
    </subcellularLocation>
</comment>
<proteinExistence type="inferred from homology"/>
<evidence type="ECO:0000256" key="3">
    <source>
        <dbReference type="ARBA" id="ARBA00005179"/>
    </source>
</evidence>
<keyword evidence="8 14" id="KW-1133">Transmembrane helix</keyword>
<evidence type="ECO:0000256" key="7">
    <source>
        <dbReference type="ARBA" id="ARBA00022723"/>
    </source>
</evidence>
<name>A0ABP1DRW7_9APHY</name>
<evidence type="ECO:0000256" key="5">
    <source>
        <dbReference type="ARBA" id="ARBA00022617"/>
    </source>
</evidence>
<dbReference type="EMBL" id="OZ037948">
    <property type="protein sequence ID" value="CAL1709838.1"/>
    <property type="molecule type" value="Genomic_DNA"/>
</dbReference>
<evidence type="ECO:0008006" key="17">
    <source>
        <dbReference type="Google" id="ProtNLM"/>
    </source>
</evidence>
<evidence type="ECO:0000256" key="8">
    <source>
        <dbReference type="ARBA" id="ARBA00022989"/>
    </source>
</evidence>